<dbReference type="RefSeq" id="WP_093517697.1">
    <property type="nucleotide sequence ID" value="NZ_FOSK01000002.1"/>
</dbReference>
<sequence length="327" mass="35510">MSISNLASSPIPASSGQVQNTSDVRAVETQDISQQSSDPKPAIDNKTGYFYAPFVSDDVLKMVSGANLSRFTASKELRPLIVATNADKARFEALKHELAEQNYKEAGDLVSGFNSYMAANDLSETGFITAVGPIKFEDMLKAASDHAWRADALLRVKVISNEETGILGNLKREEDKLYIAGHGRQGEDGITSKTGSEEKGWEVAWSKDIAKQLAQGGLDKSFSDIRVTSCFSADARIPKSFAPEDLKAASETKTTSFLFFEVEREQSFAQSLANDLKKAGFEQPEVSGYHGLGKVFSGDTHQYRALGEADGAETVRSSSVREVFIPV</sequence>
<evidence type="ECO:0000313" key="3">
    <source>
        <dbReference type="Proteomes" id="UP000199598"/>
    </source>
</evidence>
<dbReference type="Proteomes" id="UP000199598">
    <property type="component" value="Unassembled WGS sequence"/>
</dbReference>
<evidence type="ECO:0000313" key="2">
    <source>
        <dbReference type="EMBL" id="SFK15411.1"/>
    </source>
</evidence>
<feature type="region of interest" description="Disordered" evidence="1">
    <location>
        <begin position="1"/>
        <end position="41"/>
    </location>
</feature>
<dbReference type="EMBL" id="FOSK01000002">
    <property type="protein sequence ID" value="SFK15411.1"/>
    <property type="molecule type" value="Genomic_DNA"/>
</dbReference>
<reference evidence="2 3" key="1">
    <citation type="submission" date="2016-10" db="EMBL/GenBank/DDBJ databases">
        <authorList>
            <person name="Varghese N."/>
            <person name="Submissions S."/>
        </authorList>
    </citation>
    <scope>NUCLEOTIDE SEQUENCE [LARGE SCALE GENOMIC DNA]</scope>
    <source>
        <strain evidence="2 3">DSM 16392</strain>
    </source>
</reference>
<protein>
    <submittedName>
        <fullName evidence="2">Uncharacterized protein</fullName>
    </submittedName>
</protein>
<feature type="compositionally biased region" description="Polar residues" evidence="1">
    <location>
        <begin position="1"/>
        <end position="23"/>
    </location>
</feature>
<accession>A0A1I3X8Y3</accession>
<gene>
    <name evidence="2" type="ORF">SAMN04488518_102417</name>
</gene>
<comment type="caution">
    <text evidence="2">The sequence shown here is derived from an EMBL/GenBank/DDBJ whole genome shotgun (WGS) entry which is preliminary data.</text>
</comment>
<name>A0A1I3X8Y3_9HYPH</name>
<evidence type="ECO:0000256" key="1">
    <source>
        <dbReference type="SAM" id="MobiDB-lite"/>
    </source>
</evidence>
<keyword evidence="3" id="KW-1185">Reference proteome</keyword>
<proteinExistence type="predicted"/>
<organism evidence="2 3">
    <name type="scientific">Pseudovibrio ascidiaceicola</name>
    <dbReference type="NCBI Taxonomy" id="285279"/>
    <lineage>
        <taxon>Bacteria</taxon>
        <taxon>Pseudomonadati</taxon>
        <taxon>Pseudomonadota</taxon>
        <taxon>Alphaproteobacteria</taxon>
        <taxon>Hyphomicrobiales</taxon>
        <taxon>Stappiaceae</taxon>
        <taxon>Pseudovibrio</taxon>
    </lineage>
</organism>